<evidence type="ECO:0000256" key="1">
    <source>
        <dbReference type="ARBA" id="ARBA00012513"/>
    </source>
</evidence>
<keyword evidence="4 9" id="KW-0547">Nucleotide-binding</keyword>
<feature type="binding site" evidence="9">
    <location>
        <position position="143"/>
    </location>
    <ligand>
        <name>ATP</name>
        <dbReference type="ChEBI" id="CHEBI:30616"/>
    </ligand>
</feature>
<dbReference type="InterPro" id="IPR011009">
    <property type="entry name" value="Kinase-like_dom_sf"/>
</dbReference>
<dbReference type="Proteomes" id="UP000008827">
    <property type="component" value="Chromosome 16"/>
</dbReference>
<feature type="region of interest" description="Disordered" evidence="11">
    <location>
        <begin position="1"/>
        <end position="29"/>
    </location>
</feature>
<evidence type="ECO:0000313" key="14">
    <source>
        <dbReference type="EnsemblPlants" id="KRH07906"/>
    </source>
</evidence>
<dbReference type="FunFam" id="1.10.510.10:FF:001023">
    <property type="entry name" value="Os07g0541700 protein"/>
    <property type="match status" value="1"/>
</dbReference>
<dbReference type="PROSITE" id="PS00108">
    <property type="entry name" value="PROTEIN_KINASE_ST"/>
    <property type="match status" value="1"/>
</dbReference>
<reference evidence="13 14" key="1">
    <citation type="journal article" date="2010" name="Nature">
        <title>Genome sequence of the palaeopolyploid soybean.</title>
        <authorList>
            <person name="Schmutz J."/>
            <person name="Cannon S.B."/>
            <person name="Schlueter J."/>
            <person name="Ma J."/>
            <person name="Mitros T."/>
            <person name="Nelson W."/>
            <person name="Hyten D.L."/>
            <person name="Song Q."/>
            <person name="Thelen J.J."/>
            <person name="Cheng J."/>
            <person name="Xu D."/>
            <person name="Hellsten U."/>
            <person name="May G.D."/>
            <person name="Yu Y."/>
            <person name="Sakurai T."/>
            <person name="Umezawa T."/>
            <person name="Bhattacharyya M.K."/>
            <person name="Sandhu D."/>
            <person name="Valliyodan B."/>
            <person name="Lindquist E."/>
            <person name="Peto M."/>
            <person name="Grant D."/>
            <person name="Shu S."/>
            <person name="Goodstein D."/>
            <person name="Barry K."/>
            <person name="Futrell-Griggs M."/>
            <person name="Abernathy B."/>
            <person name="Du J."/>
            <person name="Tian Z."/>
            <person name="Zhu L."/>
            <person name="Gill N."/>
            <person name="Joshi T."/>
            <person name="Libault M."/>
            <person name="Sethuraman A."/>
            <person name="Zhang X.-C."/>
            <person name="Shinozaki K."/>
            <person name="Nguyen H.T."/>
            <person name="Wing R.A."/>
            <person name="Cregan P."/>
            <person name="Specht J."/>
            <person name="Grimwood J."/>
            <person name="Rokhsar D."/>
            <person name="Stacey G."/>
            <person name="Shoemaker R.C."/>
            <person name="Jackson S.A."/>
        </authorList>
    </citation>
    <scope>NUCLEOTIDE SEQUENCE [LARGE SCALE GENOMIC DNA]</scope>
    <source>
        <strain evidence="14">cv. Williams 82</strain>
        <tissue evidence="13">Callus</tissue>
    </source>
</reference>
<organism evidence="14">
    <name type="scientific">Glycine max</name>
    <name type="common">Soybean</name>
    <name type="synonym">Glycine hispida</name>
    <dbReference type="NCBI Taxonomy" id="3847"/>
    <lineage>
        <taxon>Eukaryota</taxon>
        <taxon>Viridiplantae</taxon>
        <taxon>Streptophyta</taxon>
        <taxon>Embryophyta</taxon>
        <taxon>Tracheophyta</taxon>
        <taxon>Spermatophyta</taxon>
        <taxon>Magnoliopsida</taxon>
        <taxon>eudicotyledons</taxon>
        <taxon>Gunneridae</taxon>
        <taxon>Pentapetalae</taxon>
        <taxon>rosids</taxon>
        <taxon>fabids</taxon>
        <taxon>Fabales</taxon>
        <taxon>Fabaceae</taxon>
        <taxon>Papilionoideae</taxon>
        <taxon>50 kb inversion clade</taxon>
        <taxon>NPAAA clade</taxon>
        <taxon>indigoferoid/millettioid clade</taxon>
        <taxon>Phaseoleae</taxon>
        <taxon>Glycine</taxon>
        <taxon>Glycine subgen. Soja</taxon>
    </lineage>
</organism>
<evidence type="ECO:0000256" key="11">
    <source>
        <dbReference type="SAM" id="MobiDB-lite"/>
    </source>
</evidence>
<comment type="catalytic activity">
    <reaction evidence="7">
        <text>L-threonyl-[protein] + ATP = O-phospho-L-threonyl-[protein] + ADP + H(+)</text>
        <dbReference type="Rhea" id="RHEA:46608"/>
        <dbReference type="Rhea" id="RHEA-COMP:11060"/>
        <dbReference type="Rhea" id="RHEA-COMP:11605"/>
        <dbReference type="ChEBI" id="CHEBI:15378"/>
        <dbReference type="ChEBI" id="CHEBI:30013"/>
        <dbReference type="ChEBI" id="CHEBI:30616"/>
        <dbReference type="ChEBI" id="CHEBI:61977"/>
        <dbReference type="ChEBI" id="CHEBI:456216"/>
        <dbReference type="EC" id="2.7.11.1"/>
    </reaction>
</comment>
<dbReference type="EMBL" id="CM000849">
    <property type="protein sequence ID" value="KRH07906.1"/>
    <property type="molecule type" value="Genomic_DNA"/>
</dbReference>
<evidence type="ECO:0000256" key="9">
    <source>
        <dbReference type="PROSITE-ProRule" id="PRU10141"/>
    </source>
</evidence>
<dbReference type="PROSITE" id="PS50011">
    <property type="entry name" value="PROTEIN_KINASE_DOM"/>
    <property type="match status" value="1"/>
</dbReference>
<keyword evidence="6 9" id="KW-0067">ATP-binding</keyword>
<gene>
    <name evidence="14" type="primary">LOC100820454</name>
    <name evidence="13" type="ORF">GLYMA_16G117700</name>
</gene>
<dbReference type="GO" id="GO:0004674">
    <property type="term" value="F:protein serine/threonine kinase activity"/>
    <property type="evidence" value="ECO:0007669"/>
    <property type="project" value="UniProtKB-KW"/>
</dbReference>
<reference evidence="14" key="2">
    <citation type="submission" date="2018-02" db="UniProtKB">
        <authorList>
            <consortium name="EnsemblPlants"/>
        </authorList>
    </citation>
    <scope>IDENTIFICATION</scope>
    <source>
        <strain evidence="14">Williams 82</strain>
    </source>
</reference>
<keyword evidence="3" id="KW-0808">Transferase</keyword>
<evidence type="ECO:0000256" key="7">
    <source>
        <dbReference type="ARBA" id="ARBA00047899"/>
    </source>
</evidence>
<evidence type="ECO:0000256" key="5">
    <source>
        <dbReference type="ARBA" id="ARBA00022777"/>
    </source>
</evidence>
<name>K7MGS1_SOYBN</name>
<dbReference type="RefSeq" id="XP_003548810.2">
    <property type="nucleotide sequence ID" value="XM_003548762.5"/>
</dbReference>
<evidence type="ECO:0000256" key="2">
    <source>
        <dbReference type="ARBA" id="ARBA00022527"/>
    </source>
</evidence>
<dbReference type="InterPro" id="IPR017441">
    <property type="entry name" value="Protein_kinase_ATP_BS"/>
</dbReference>
<comment type="catalytic activity">
    <reaction evidence="8">
        <text>L-seryl-[protein] + ATP = O-phospho-L-seryl-[protein] + ADP + H(+)</text>
        <dbReference type="Rhea" id="RHEA:17989"/>
        <dbReference type="Rhea" id="RHEA-COMP:9863"/>
        <dbReference type="Rhea" id="RHEA-COMP:11604"/>
        <dbReference type="ChEBI" id="CHEBI:15378"/>
        <dbReference type="ChEBI" id="CHEBI:29999"/>
        <dbReference type="ChEBI" id="CHEBI:30616"/>
        <dbReference type="ChEBI" id="CHEBI:83421"/>
        <dbReference type="ChEBI" id="CHEBI:456216"/>
        <dbReference type="EC" id="2.7.11.1"/>
    </reaction>
</comment>
<dbReference type="Gramene" id="KRH07906">
    <property type="protein sequence ID" value="KRH07906"/>
    <property type="gene ID" value="GLYMA_16G117700"/>
</dbReference>
<dbReference type="SMR" id="K7MGS1"/>
<proteinExistence type="inferred from homology"/>
<dbReference type="Gene3D" id="1.10.510.10">
    <property type="entry name" value="Transferase(Phosphotransferase) domain 1"/>
    <property type="match status" value="1"/>
</dbReference>
<dbReference type="PROSITE" id="PS00107">
    <property type="entry name" value="PROTEIN_KINASE_ATP"/>
    <property type="match status" value="1"/>
</dbReference>
<dbReference type="InterPro" id="IPR000719">
    <property type="entry name" value="Prot_kinase_dom"/>
</dbReference>
<dbReference type="PANTHER" id="PTHR45621">
    <property type="entry name" value="OS01G0588500 PROTEIN-RELATED"/>
    <property type="match status" value="1"/>
</dbReference>
<dbReference type="PaxDb" id="3847-GLYMA16G22460.2"/>
<protein>
    <recommendedName>
        <fullName evidence="1">non-specific serine/threonine protein kinase</fullName>
        <ecNumber evidence="1">2.7.11.1</ecNumber>
    </recommendedName>
</protein>
<dbReference type="InterPro" id="IPR050823">
    <property type="entry name" value="Plant_Ser_Thr_Prot_Kinase"/>
</dbReference>
<dbReference type="OrthoDB" id="4062651at2759"/>
<dbReference type="HOGENOM" id="CLU_000288_21_1_1"/>
<accession>K7MGS1</accession>
<keyword evidence="2 10" id="KW-0723">Serine/threonine-protein kinase</keyword>
<dbReference type="eggNOG" id="KOG1187">
    <property type="taxonomic scope" value="Eukaryota"/>
</dbReference>
<dbReference type="FunFam" id="3.30.200.20:FF:000228">
    <property type="entry name" value="Serine/threonine-protein kinase BIK1"/>
    <property type="match status" value="1"/>
</dbReference>
<dbReference type="GeneID" id="100820454"/>
<feature type="domain" description="Protein kinase" evidence="12">
    <location>
        <begin position="105"/>
        <end position="412"/>
    </location>
</feature>
<evidence type="ECO:0000259" key="12">
    <source>
        <dbReference type="PROSITE" id="PS50011"/>
    </source>
</evidence>
<evidence type="ECO:0000256" key="6">
    <source>
        <dbReference type="ARBA" id="ARBA00022840"/>
    </source>
</evidence>
<dbReference type="KEGG" id="gmx:100820454"/>
<evidence type="ECO:0000256" key="10">
    <source>
        <dbReference type="RuleBase" id="RU000304"/>
    </source>
</evidence>
<keyword evidence="15" id="KW-1185">Reference proteome</keyword>
<evidence type="ECO:0000313" key="13">
    <source>
        <dbReference type="EMBL" id="KRH07906.1"/>
    </source>
</evidence>
<evidence type="ECO:0000256" key="4">
    <source>
        <dbReference type="ARBA" id="ARBA00022741"/>
    </source>
</evidence>
<dbReference type="SUPFAM" id="SSF56112">
    <property type="entry name" value="Protein kinase-like (PK-like)"/>
    <property type="match status" value="1"/>
</dbReference>
<dbReference type="EC" id="2.7.11.1" evidence="1"/>
<comment type="similarity">
    <text evidence="10">Belongs to the protein kinase superfamily.</text>
</comment>
<reference evidence="13" key="3">
    <citation type="submission" date="2018-07" db="EMBL/GenBank/DDBJ databases">
        <title>WGS assembly of Glycine max.</title>
        <authorList>
            <person name="Schmutz J."/>
            <person name="Cannon S."/>
            <person name="Schlueter J."/>
            <person name="Ma J."/>
            <person name="Mitros T."/>
            <person name="Nelson W."/>
            <person name="Hyten D."/>
            <person name="Song Q."/>
            <person name="Thelen J."/>
            <person name="Cheng J."/>
            <person name="Xu D."/>
            <person name="Hellsten U."/>
            <person name="May G."/>
            <person name="Yu Y."/>
            <person name="Sakurai T."/>
            <person name="Umezawa T."/>
            <person name="Bhattacharyya M."/>
            <person name="Sandhu D."/>
            <person name="Valliyodan B."/>
            <person name="Lindquist E."/>
            <person name="Peto M."/>
            <person name="Grant D."/>
            <person name="Shu S."/>
            <person name="Goodstein D."/>
            <person name="Barry K."/>
            <person name="Futrell-Griggs M."/>
            <person name="Abernathy B."/>
            <person name="Du J."/>
            <person name="Tian Z."/>
            <person name="Zhu L."/>
            <person name="Gill N."/>
            <person name="Joshi T."/>
            <person name="Libault M."/>
            <person name="Sethuraman A."/>
            <person name="Zhang X."/>
            <person name="Shinozaki K."/>
            <person name="Nguyen H."/>
            <person name="Wing R."/>
            <person name="Cregan P."/>
            <person name="Specht J."/>
            <person name="Grimwood J."/>
            <person name="Rokhsar D."/>
            <person name="Stacey G."/>
            <person name="Shoemaker R."/>
            <person name="Jackson S."/>
        </authorList>
    </citation>
    <scope>NUCLEOTIDE SEQUENCE</scope>
    <source>
        <tissue evidence="13">Callus</tissue>
    </source>
</reference>
<sequence>MGVCFSSGPTQHSSSLDRPHYSGSASTNCKNVGITKTTSSSTENRQFTVIASGSIDDEESIHYLLRRVYHRPLRLPLPPPDGQILKWPNLKVFDFEELKSATNNFSSDTLLGEGGFGRVYKGWLDGDTLAPTKAGSGMVVAIKWLNPQSTQGFDQWQTELNIMRRFSHPNLVNLLGYCWDDDEHLLVYEFMPKRSLDNHLFKRNRNLGFLSWNTRLKIAIGAARGLAFLHASENNIIHRDFKSSNILLDGNYNPKISDFGLATLVSYEGQSHNYSPEISDFDLAKWGPSEGESHVTTRVMGTVGYAAPEYVATGHLYVKSDVYGFGVVLLEILTGMRALDTNRPTGQQNLVEWTKPLLSSKKKLKTIMDAKIVGQYSLQAAWQAAQLTMKCLQSIPEERPSMKDVVEALEAIEAIQN</sequence>
<dbReference type="EnsemblPlants" id="KRH07906">
    <property type="protein sequence ID" value="KRH07906"/>
    <property type="gene ID" value="GLYMA_16G117700"/>
</dbReference>
<dbReference type="AlphaFoldDB" id="K7MGS1"/>
<keyword evidence="5" id="KW-0418">Kinase</keyword>
<dbReference type="CDD" id="cd14066">
    <property type="entry name" value="STKc_IRAK"/>
    <property type="match status" value="1"/>
</dbReference>
<dbReference type="GO" id="GO:0005524">
    <property type="term" value="F:ATP binding"/>
    <property type="evidence" value="ECO:0007669"/>
    <property type="project" value="UniProtKB-UniRule"/>
</dbReference>
<dbReference type="Pfam" id="PF00069">
    <property type="entry name" value="Pkinase"/>
    <property type="match status" value="1"/>
</dbReference>
<dbReference type="InterPro" id="IPR008271">
    <property type="entry name" value="Ser/Thr_kinase_AS"/>
</dbReference>
<evidence type="ECO:0000256" key="8">
    <source>
        <dbReference type="ARBA" id="ARBA00048679"/>
    </source>
</evidence>
<dbReference type="Gene3D" id="3.30.200.20">
    <property type="entry name" value="Phosphorylase Kinase, domain 1"/>
    <property type="match status" value="1"/>
</dbReference>
<evidence type="ECO:0000256" key="3">
    <source>
        <dbReference type="ARBA" id="ARBA00022679"/>
    </source>
</evidence>
<evidence type="ECO:0000313" key="15">
    <source>
        <dbReference type="Proteomes" id="UP000008827"/>
    </source>
</evidence>